<name>A0A1V8M6I0_9GAMM</name>
<dbReference type="AlphaFoldDB" id="A0A1V8M6I0"/>
<sequence>MFFLFFFTSVVFAEVDETEAATQVVKDFQAVLLDVMQQGDKLNFEQRFEILKPAVLKSHDLAKITRIVVSKEWQTLTTEQKKELIRLFSTLSIASYAHYFNSFSGQSFKVESAKALSPGQTYVHTFLMLPDDKDVSMDYLLKKTGDEWRIINIITNGVSDLALKRSEYVAVIQKSGFDALLAELSVKIEKFSN</sequence>
<organism evidence="1 2">
    <name type="scientific">Methyloprofundus sedimenti</name>
    <dbReference type="NCBI Taxonomy" id="1420851"/>
    <lineage>
        <taxon>Bacteria</taxon>
        <taxon>Pseudomonadati</taxon>
        <taxon>Pseudomonadota</taxon>
        <taxon>Gammaproteobacteria</taxon>
        <taxon>Methylococcales</taxon>
        <taxon>Methylococcaceae</taxon>
        <taxon>Methyloprofundus</taxon>
    </lineage>
</organism>
<keyword evidence="2" id="KW-1185">Reference proteome</keyword>
<evidence type="ECO:0000313" key="2">
    <source>
        <dbReference type="Proteomes" id="UP000191980"/>
    </source>
</evidence>
<proteinExistence type="predicted"/>
<dbReference type="NCBIfam" id="TIGR03481">
    <property type="entry name" value="HpnM"/>
    <property type="match status" value="1"/>
</dbReference>
<dbReference type="InterPro" id="IPR042245">
    <property type="entry name" value="Tgt2/MlaC_sf"/>
</dbReference>
<dbReference type="InterPro" id="IPR017842">
    <property type="entry name" value="Hopanoid_biosyn-assoc_HpnM"/>
</dbReference>
<accession>A0A1V8M6I0</accession>
<comment type="caution">
    <text evidence="1">The sequence shown here is derived from an EMBL/GenBank/DDBJ whole genome shotgun (WGS) entry which is preliminary data.</text>
</comment>
<dbReference type="PANTHER" id="PTHR36573:SF1">
    <property type="entry name" value="INTERMEMBRANE PHOSPHOLIPID TRANSPORT SYSTEM BINDING PROTEIN MLAC"/>
    <property type="match status" value="1"/>
</dbReference>
<dbReference type="Gene3D" id="3.10.450.710">
    <property type="entry name" value="Tgt2/MlaC"/>
    <property type="match status" value="1"/>
</dbReference>
<dbReference type="Proteomes" id="UP000191980">
    <property type="component" value="Unassembled WGS sequence"/>
</dbReference>
<dbReference type="EMBL" id="LPUF01000001">
    <property type="protein sequence ID" value="OQK17184.1"/>
    <property type="molecule type" value="Genomic_DNA"/>
</dbReference>
<protein>
    <submittedName>
        <fullName evidence="1">Hopanoid biosynthesis protein HpnM</fullName>
    </submittedName>
</protein>
<dbReference type="InterPro" id="IPR008869">
    <property type="entry name" value="MlaC/ttg2D"/>
</dbReference>
<evidence type="ECO:0000313" key="1">
    <source>
        <dbReference type="EMBL" id="OQK17184.1"/>
    </source>
</evidence>
<gene>
    <name evidence="1" type="ORF">AU255_04635</name>
</gene>
<dbReference type="STRING" id="1420851.AU255_04635"/>
<reference evidence="1 2" key="1">
    <citation type="submission" date="2015-12" db="EMBL/GenBank/DDBJ databases">
        <authorList>
            <person name="Shamseldin A."/>
            <person name="Moawad H."/>
            <person name="Abd El-Rahim W.M."/>
            <person name="Sadowsky M.J."/>
        </authorList>
    </citation>
    <scope>NUCLEOTIDE SEQUENCE [LARGE SCALE GENOMIC DNA]</scope>
    <source>
        <strain evidence="1 2">WF1</strain>
    </source>
</reference>
<dbReference type="Pfam" id="PF05494">
    <property type="entry name" value="MlaC"/>
    <property type="match status" value="1"/>
</dbReference>
<dbReference type="PANTHER" id="PTHR36573">
    <property type="entry name" value="INTERMEMBRANE PHOSPHOLIPID TRANSPORT SYSTEM BINDING PROTEIN MLAC"/>
    <property type="match status" value="1"/>
</dbReference>